<comment type="similarity">
    <text evidence="8">Belongs to the radical SAM superfamily. 7-carboxy-7-deazaguanine synthase family.</text>
</comment>
<keyword evidence="3 8" id="KW-0479">Metal-binding</keyword>
<evidence type="ECO:0000256" key="8">
    <source>
        <dbReference type="HAMAP-Rule" id="MF_00917"/>
    </source>
</evidence>
<feature type="binding site" evidence="8">
    <location>
        <position position="45"/>
    </location>
    <ligand>
        <name>[4Fe-4S] cluster</name>
        <dbReference type="ChEBI" id="CHEBI:49883"/>
        <note>4Fe-4S-S-AdoMet</note>
    </ligand>
</feature>
<dbReference type="GO" id="GO:1904047">
    <property type="term" value="F:S-adenosyl-L-methionine binding"/>
    <property type="evidence" value="ECO:0007669"/>
    <property type="project" value="UniProtKB-UniRule"/>
</dbReference>
<keyword evidence="5 8" id="KW-0408">Iron</keyword>
<comment type="subunit">
    <text evidence="8">Homodimer.</text>
</comment>
<keyword evidence="8" id="KW-0671">Queuosine biosynthesis</keyword>
<dbReference type="PANTHER" id="PTHR42836">
    <property type="entry name" value="7-CARBOXY-7-DEAZAGUANINE SYNTHASE"/>
    <property type="match status" value="1"/>
</dbReference>
<sequence>MSKWTLPLIESYKSWELPMVEIFETVEGEGTKAGFPTVFVRVFHCNLRCSWCDTPYSYAPEKAEYTASIEEIIEKIKGFNSRNICFTGGEPLIHREKSAALIDAMTQLPHIDDIHIETNGAIDLKPFAELRDNNFLWKKKVRFVMDYKLPDSGEQHRMLHGNFGVLSEGDEIKFVIGSDEDFNIAKEIKETYHEKGQVLFSPVWETMPPRKLVEKILSAGLSDVKLSMQIHKVIWHPDERGV</sequence>
<evidence type="ECO:0000256" key="5">
    <source>
        <dbReference type="ARBA" id="ARBA00023004"/>
    </source>
</evidence>
<comment type="cofactor">
    <cofactor evidence="8">
        <name>Mg(2+)</name>
        <dbReference type="ChEBI" id="CHEBI:18420"/>
    </cofactor>
</comment>
<evidence type="ECO:0000256" key="2">
    <source>
        <dbReference type="ARBA" id="ARBA00022691"/>
    </source>
</evidence>
<feature type="binding site" evidence="8">
    <location>
        <position position="52"/>
    </location>
    <ligand>
        <name>[4Fe-4S] cluster</name>
        <dbReference type="ChEBI" id="CHEBI:49883"/>
        <note>4Fe-4S-S-AdoMet</note>
    </ligand>
</feature>
<keyword evidence="4 8" id="KW-0460">Magnesium</keyword>
<dbReference type="SFLD" id="SFLDS00029">
    <property type="entry name" value="Radical_SAM"/>
    <property type="match status" value="1"/>
</dbReference>
<keyword evidence="11" id="KW-1185">Reference proteome</keyword>
<dbReference type="AlphaFoldDB" id="A0A5R9F9Q7"/>
<reference evidence="10 11" key="1">
    <citation type="submission" date="2019-04" db="EMBL/GenBank/DDBJ databases">
        <title>Bacillus caeni sp. nov., a bacterium isolated from mangrove sediment.</title>
        <authorList>
            <person name="Huang H."/>
            <person name="Mo K."/>
            <person name="Hu Y."/>
        </authorList>
    </citation>
    <scope>NUCLEOTIDE SEQUENCE [LARGE SCALE GENOMIC DNA]</scope>
    <source>
        <strain evidence="10 11">HB172195</strain>
    </source>
</reference>
<comment type="function">
    <text evidence="8">Catalyzes the complex heterocyclic radical-mediated conversion of 6-carboxy-5,6,7,8-tetrahydropterin (CPH4) to 7-carboxy-7-deazaguanine (CDG), a step common to the biosynthetic pathways of all 7-deazapurine-containing compounds.</text>
</comment>
<feature type="domain" description="Radical SAM core" evidence="9">
    <location>
        <begin position="32"/>
        <end position="237"/>
    </location>
</feature>
<dbReference type="PIRSF" id="PIRSF000370">
    <property type="entry name" value="QueE"/>
    <property type="match status" value="1"/>
</dbReference>
<dbReference type="EC" id="4.3.99.3" evidence="8"/>
<feature type="binding site" evidence="8">
    <location>
        <begin position="51"/>
        <end position="53"/>
    </location>
    <ligand>
        <name>S-adenosyl-L-methionine</name>
        <dbReference type="ChEBI" id="CHEBI:59789"/>
    </ligand>
</feature>
<comment type="cofactor">
    <cofactor evidence="8">
        <name>[4Fe-4S] cluster</name>
        <dbReference type="ChEBI" id="CHEBI:49883"/>
    </cofactor>
    <text evidence="8">Binds 1 [4Fe-4S] cluster. The cluster is coordinated with 3 cysteines and an exchangeable S-adenosyl-L-methionine.</text>
</comment>
<proteinExistence type="inferred from homology"/>
<dbReference type="PROSITE" id="PS51918">
    <property type="entry name" value="RADICAL_SAM"/>
    <property type="match status" value="1"/>
</dbReference>
<feature type="binding site" evidence="8">
    <location>
        <position position="41"/>
    </location>
    <ligand>
        <name>substrate</name>
    </ligand>
</feature>
<dbReference type="InterPro" id="IPR024924">
    <property type="entry name" value="7-CO-7-deazaguanine_synth-like"/>
</dbReference>
<evidence type="ECO:0000256" key="7">
    <source>
        <dbReference type="ARBA" id="ARBA00023239"/>
    </source>
</evidence>
<protein>
    <recommendedName>
        <fullName evidence="8">7-carboxy-7-deazaguanine synthase</fullName>
        <shortName evidence="8">CDG synthase</shortName>
        <ecNumber evidence="8">4.3.99.3</ecNumber>
    </recommendedName>
    <alternativeName>
        <fullName evidence="8">Queuosine biosynthesis protein QueE</fullName>
    </alternativeName>
</protein>
<feature type="binding site" evidence="8">
    <location>
        <position position="89"/>
    </location>
    <ligand>
        <name>S-adenosyl-L-methionine</name>
        <dbReference type="ChEBI" id="CHEBI:59789"/>
    </ligand>
</feature>
<dbReference type="EMBL" id="SWLG01000007">
    <property type="protein sequence ID" value="TLS37294.1"/>
    <property type="molecule type" value="Genomic_DNA"/>
</dbReference>
<name>A0A5R9F9Q7_9BACL</name>
<accession>A0A5R9F9Q7</accession>
<dbReference type="GO" id="GO:0000287">
    <property type="term" value="F:magnesium ion binding"/>
    <property type="evidence" value="ECO:0007669"/>
    <property type="project" value="UniProtKB-UniRule"/>
</dbReference>
<keyword evidence="6 8" id="KW-0411">Iron-sulfur</keyword>
<dbReference type="Gene3D" id="3.20.20.70">
    <property type="entry name" value="Aldolase class I"/>
    <property type="match status" value="1"/>
</dbReference>
<dbReference type="Pfam" id="PF04055">
    <property type="entry name" value="Radical_SAM"/>
    <property type="match status" value="1"/>
</dbReference>
<feature type="binding site" evidence="8">
    <location>
        <position position="49"/>
    </location>
    <ligand>
        <name>[4Fe-4S] cluster</name>
        <dbReference type="ChEBI" id="CHEBI:49883"/>
        <note>4Fe-4S-S-AdoMet</note>
    </ligand>
</feature>
<dbReference type="HAMAP" id="MF_00917">
    <property type="entry name" value="QueE"/>
    <property type="match status" value="1"/>
</dbReference>
<comment type="cofactor">
    <cofactor evidence="8">
        <name>S-adenosyl-L-methionine</name>
        <dbReference type="ChEBI" id="CHEBI:59789"/>
    </cofactor>
    <text evidence="8">Binds 1 S-adenosyl-L-methionine per subunit.</text>
</comment>
<keyword evidence="2 8" id="KW-0949">S-adenosyl-L-methionine</keyword>
<dbReference type="Proteomes" id="UP000308230">
    <property type="component" value="Unassembled WGS sequence"/>
</dbReference>
<organism evidence="10 11">
    <name type="scientific">Exobacillus caeni</name>
    <dbReference type="NCBI Taxonomy" id="2574798"/>
    <lineage>
        <taxon>Bacteria</taxon>
        <taxon>Bacillati</taxon>
        <taxon>Bacillota</taxon>
        <taxon>Bacilli</taxon>
        <taxon>Bacillales</taxon>
        <taxon>Guptibacillaceae</taxon>
        <taxon>Exobacillus</taxon>
    </lineage>
</organism>
<evidence type="ECO:0000256" key="6">
    <source>
        <dbReference type="ARBA" id="ARBA00023014"/>
    </source>
</evidence>
<evidence type="ECO:0000313" key="11">
    <source>
        <dbReference type="Proteomes" id="UP000308230"/>
    </source>
</evidence>
<dbReference type="GO" id="GO:0051539">
    <property type="term" value="F:4 iron, 4 sulfur cluster binding"/>
    <property type="evidence" value="ECO:0007669"/>
    <property type="project" value="UniProtKB-UniRule"/>
</dbReference>
<dbReference type="RefSeq" id="WP_138126837.1">
    <property type="nucleotide sequence ID" value="NZ_SWLG01000007.1"/>
</dbReference>
<feature type="binding site" evidence="8">
    <location>
        <position position="87"/>
    </location>
    <ligand>
        <name>substrate</name>
    </ligand>
</feature>
<comment type="pathway">
    <text evidence="8">Purine metabolism; 7-cyano-7-deazaguanine biosynthesis.</text>
</comment>
<gene>
    <name evidence="8" type="primary">queE</name>
    <name evidence="10" type="ORF">FCL54_12290</name>
</gene>
<dbReference type="UniPathway" id="UPA00391"/>
<evidence type="ECO:0000256" key="4">
    <source>
        <dbReference type="ARBA" id="ARBA00022842"/>
    </source>
</evidence>
<feature type="binding site" evidence="8">
    <location>
        <begin position="26"/>
        <end position="28"/>
    </location>
    <ligand>
        <name>substrate</name>
    </ligand>
</feature>
<evidence type="ECO:0000256" key="1">
    <source>
        <dbReference type="ARBA" id="ARBA00022485"/>
    </source>
</evidence>
<dbReference type="CDD" id="cd01335">
    <property type="entry name" value="Radical_SAM"/>
    <property type="match status" value="1"/>
</dbReference>
<dbReference type="PANTHER" id="PTHR42836:SF1">
    <property type="entry name" value="7-CARBOXY-7-DEAZAGUANINE SYNTHASE"/>
    <property type="match status" value="1"/>
</dbReference>
<evidence type="ECO:0000259" key="9">
    <source>
        <dbReference type="PROSITE" id="PS51918"/>
    </source>
</evidence>
<keyword evidence="7 8" id="KW-0456">Lyase</keyword>
<keyword evidence="1 8" id="KW-0004">4Fe-4S</keyword>
<dbReference type="InterPro" id="IPR007197">
    <property type="entry name" value="rSAM"/>
</dbReference>
<evidence type="ECO:0000313" key="10">
    <source>
        <dbReference type="EMBL" id="TLS37294.1"/>
    </source>
</evidence>
<dbReference type="GO" id="GO:0016840">
    <property type="term" value="F:carbon-nitrogen lyase activity"/>
    <property type="evidence" value="ECO:0007669"/>
    <property type="project" value="UniProtKB-UniRule"/>
</dbReference>
<dbReference type="GO" id="GO:0008616">
    <property type="term" value="P:tRNA queuosine(34) biosynthetic process"/>
    <property type="evidence" value="ECO:0007669"/>
    <property type="project" value="UniProtKB-UniRule"/>
</dbReference>
<feature type="binding site" evidence="8">
    <location>
        <position position="54"/>
    </location>
    <ligand>
        <name>Mg(2+)</name>
        <dbReference type="ChEBI" id="CHEBI:18420"/>
    </ligand>
</feature>
<dbReference type="OrthoDB" id="9792276at2"/>
<evidence type="ECO:0000256" key="3">
    <source>
        <dbReference type="ARBA" id="ARBA00022723"/>
    </source>
</evidence>
<dbReference type="SUPFAM" id="SSF102114">
    <property type="entry name" value="Radical SAM enzymes"/>
    <property type="match status" value="1"/>
</dbReference>
<comment type="caution">
    <text evidence="10">The sequence shown here is derived from an EMBL/GenBank/DDBJ whole genome shotgun (WGS) entry which is preliminary data.</text>
</comment>
<comment type="caution">
    <text evidence="8">Lacks conserved residue(s) required for the propagation of feature annotation.</text>
</comment>
<dbReference type="InterPro" id="IPR013785">
    <property type="entry name" value="Aldolase_TIM"/>
</dbReference>
<comment type="catalytic activity">
    <reaction evidence="8">
        <text>6-carboxy-5,6,7,8-tetrahydropterin + H(+) = 7-carboxy-7-carbaguanine + NH4(+)</text>
        <dbReference type="Rhea" id="RHEA:27974"/>
        <dbReference type="ChEBI" id="CHEBI:15378"/>
        <dbReference type="ChEBI" id="CHEBI:28938"/>
        <dbReference type="ChEBI" id="CHEBI:61032"/>
        <dbReference type="ChEBI" id="CHEBI:61036"/>
        <dbReference type="EC" id="4.3.99.3"/>
    </reaction>
</comment>
<dbReference type="InterPro" id="IPR058240">
    <property type="entry name" value="rSAM_sf"/>
</dbReference>